<name>A0ABY8NF75_9GAMM</name>
<keyword evidence="15 18" id="KW-0443">Lipid metabolism</keyword>
<keyword evidence="9 18" id="KW-0812">Transmembrane</keyword>
<comment type="subunit">
    <text evidence="4 18">Homodimer; dimerization is reversible, and the dimeric form is the active one.</text>
</comment>
<evidence type="ECO:0000256" key="3">
    <source>
        <dbReference type="ARBA" id="ARBA00010525"/>
    </source>
</evidence>
<comment type="cofactor">
    <cofactor evidence="18">
        <name>Ca(2+)</name>
        <dbReference type="ChEBI" id="CHEBI:29108"/>
    </cofactor>
    <text evidence="18">Binds 1 Ca(2+) ion per monomer. In the dimeric form the Ca(2+) is bound by different amino acids with binding of each Ca(2+) shared with ligands coming from each monomer. The Ca(2+) ion may have a role in catalysis.</text>
</comment>
<evidence type="ECO:0000256" key="16">
    <source>
        <dbReference type="ARBA" id="ARBA00023136"/>
    </source>
</evidence>
<comment type="catalytic activity">
    <reaction evidence="1 18">
        <text>a 1,2-diacyl-sn-glycero-3-phosphocholine + H2O = a 2-acyl-sn-glycero-3-phosphocholine + a fatty acid + H(+)</text>
        <dbReference type="Rhea" id="RHEA:18689"/>
        <dbReference type="ChEBI" id="CHEBI:15377"/>
        <dbReference type="ChEBI" id="CHEBI:15378"/>
        <dbReference type="ChEBI" id="CHEBI:28868"/>
        <dbReference type="ChEBI" id="CHEBI:57643"/>
        <dbReference type="ChEBI" id="CHEBI:57875"/>
        <dbReference type="EC" id="3.1.1.32"/>
    </reaction>
</comment>
<evidence type="ECO:0000256" key="4">
    <source>
        <dbReference type="ARBA" id="ARBA00011702"/>
    </source>
</evidence>
<evidence type="ECO:0000256" key="5">
    <source>
        <dbReference type="ARBA" id="ARBA00013179"/>
    </source>
</evidence>
<comment type="subcellular location">
    <subcellularLocation>
        <location evidence="18">Cell outer membrane</location>
        <topology evidence="18">Multi-pass membrane protein</topology>
    </subcellularLocation>
    <text evidence="18">One of the very few enzymes located there.</text>
</comment>
<keyword evidence="12 18" id="KW-0378">Hydrolase</keyword>
<evidence type="ECO:0000256" key="17">
    <source>
        <dbReference type="ARBA" id="ARBA00023237"/>
    </source>
</evidence>
<evidence type="ECO:0000256" key="11">
    <source>
        <dbReference type="ARBA" id="ARBA00022729"/>
    </source>
</evidence>
<keyword evidence="16 18" id="KW-0472">Membrane</keyword>
<evidence type="ECO:0000313" key="19">
    <source>
        <dbReference type="EMBL" id="WGL17581.1"/>
    </source>
</evidence>
<sequence>MSVYRRCSPPKRPASARRPNTLVTGWVLAIACIYSSVVFPQVEEEATKQPGFGEIELLQMDDSLQSEEQRQENCLREQLLTAPSNITLEEMRIRCHLEVIRTPQELQTKPVFATVPEPESRAASVSVGSERVMAIREAASNPFTLASHKTNYLLPLVYNPSPNKAGHEVDENQSDEYNLQKAEVQFQLSVQVPVWRGFLGKASFMSFAYTNRSFWQAYNSDESAPFRETNHEPELIMTWLNDWTILGFQNAANQLAINHQSNGRSGEDSRSWNRIYANMLFVRDDYYFAFKPWYRLPEDAEEDDNPDLEYYLGHFELTGGLRRGDHRLSMMLRNNLRSENKGAVELRWSFPMGNRVRGYLKYFNGYGESLIDYDETVQTLGIGFELARGDG</sequence>
<gene>
    <name evidence="19" type="ORF">PVT68_04635</name>
</gene>
<organism evidence="19 20">
    <name type="scientific">Microbulbifer bruguierae</name>
    <dbReference type="NCBI Taxonomy" id="3029061"/>
    <lineage>
        <taxon>Bacteria</taxon>
        <taxon>Pseudomonadati</taxon>
        <taxon>Pseudomonadota</taxon>
        <taxon>Gammaproteobacteria</taxon>
        <taxon>Cellvibrionales</taxon>
        <taxon>Microbulbiferaceae</taxon>
        <taxon>Microbulbifer</taxon>
    </lineage>
</organism>
<evidence type="ECO:0000256" key="2">
    <source>
        <dbReference type="ARBA" id="ARBA00001604"/>
    </source>
</evidence>
<evidence type="ECO:0000256" key="18">
    <source>
        <dbReference type="RuleBase" id="RU366027"/>
    </source>
</evidence>
<dbReference type="SUPFAM" id="SSF56931">
    <property type="entry name" value="Outer membrane phospholipase A (OMPLA)"/>
    <property type="match status" value="1"/>
</dbReference>
<reference evidence="19 20" key="1">
    <citation type="submission" date="2023-02" db="EMBL/GenBank/DDBJ databases">
        <title>Description and genomic characterization of Microbulbifer bruguierae sp. nov., isolated from the sediment of mangrove plant Bruguiera sexangula.</title>
        <authorList>
            <person name="Long M."/>
        </authorList>
    </citation>
    <scope>NUCLEOTIDE SEQUENCE [LARGE SCALE GENOMIC DNA]</scope>
    <source>
        <strain evidence="19 20">H12</strain>
    </source>
</reference>
<evidence type="ECO:0000256" key="13">
    <source>
        <dbReference type="ARBA" id="ARBA00022837"/>
    </source>
</evidence>
<evidence type="ECO:0000256" key="10">
    <source>
        <dbReference type="ARBA" id="ARBA00022723"/>
    </source>
</evidence>
<keyword evidence="8" id="KW-1134">Transmembrane beta strand</keyword>
<evidence type="ECO:0000313" key="20">
    <source>
        <dbReference type="Proteomes" id="UP001236500"/>
    </source>
</evidence>
<evidence type="ECO:0000256" key="14">
    <source>
        <dbReference type="ARBA" id="ARBA00022963"/>
    </source>
</evidence>
<evidence type="ECO:0000256" key="6">
    <source>
        <dbReference type="ARBA" id="ARBA00013278"/>
    </source>
</evidence>
<dbReference type="EMBL" id="CP118605">
    <property type="protein sequence ID" value="WGL17581.1"/>
    <property type="molecule type" value="Genomic_DNA"/>
</dbReference>
<evidence type="ECO:0000256" key="15">
    <source>
        <dbReference type="ARBA" id="ARBA00023098"/>
    </source>
</evidence>
<evidence type="ECO:0000256" key="8">
    <source>
        <dbReference type="ARBA" id="ARBA00022452"/>
    </source>
</evidence>
<keyword evidence="20" id="KW-1185">Reference proteome</keyword>
<feature type="transmembrane region" description="Helical" evidence="18">
    <location>
        <begin position="21"/>
        <end position="39"/>
    </location>
</feature>
<dbReference type="Pfam" id="PF02253">
    <property type="entry name" value="PLA1"/>
    <property type="match status" value="1"/>
</dbReference>
<dbReference type="PANTHER" id="PTHR40457">
    <property type="entry name" value="PHOSPHOLIPASE A1"/>
    <property type="match status" value="1"/>
</dbReference>
<dbReference type="PANTHER" id="PTHR40457:SF1">
    <property type="entry name" value="PHOSPHOLIPASE A1"/>
    <property type="match status" value="1"/>
</dbReference>
<protein>
    <recommendedName>
        <fullName evidence="7 18">Phospholipase A1</fullName>
        <ecNumber evidence="5 18">3.1.1.32</ecNumber>
        <ecNumber evidence="6 18">3.1.1.4</ecNumber>
    </recommendedName>
    <alternativeName>
        <fullName evidence="18">Phosphatidylcholine 1-acylhydrolase</fullName>
    </alternativeName>
</protein>
<dbReference type="RefSeq" id="WP_280321460.1">
    <property type="nucleotide sequence ID" value="NZ_CP118605.1"/>
</dbReference>
<comment type="catalytic activity">
    <reaction evidence="2 18">
        <text>a 1,2-diacyl-sn-glycero-3-phosphocholine + H2O = a 1-acyl-sn-glycero-3-phosphocholine + a fatty acid + H(+)</text>
        <dbReference type="Rhea" id="RHEA:15801"/>
        <dbReference type="ChEBI" id="CHEBI:15377"/>
        <dbReference type="ChEBI" id="CHEBI:15378"/>
        <dbReference type="ChEBI" id="CHEBI:28868"/>
        <dbReference type="ChEBI" id="CHEBI:57643"/>
        <dbReference type="ChEBI" id="CHEBI:58168"/>
        <dbReference type="EC" id="3.1.1.4"/>
    </reaction>
</comment>
<keyword evidence="11" id="KW-0732">Signal</keyword>
<evidence type="ECO:0000256" key="9">
    <source>
        <dbReference type="ARBA" id="ARBA00022692"/>
    </source>
</evidence>
<dbReference type="PROSITE" id="PS51257">
    <property type="entry name" value="PROKAR_LIPOPROTEIN"/>
    <property type="match status" value="1"/>
</dbReference>
<keyword evidence="18" id="KW-1133">Transmembrane helix</keyword>
<dbReference type="PRINTS" id="PR01486">
    <property type="entry name" value="PHPHLIPASEA1"/>
</dbReference>
<comment type="function">
    <text evidence="18">Hydrolysis of phosphatidylcholine with phospholipase A2 (EC 3.1.1.4) and phospholipase A1 (EC 3.1.1.32) activities.</text>
</comment>
<dbReference type="EC" id="3.1.1.32" evidence="5 18"/>
<evidence type="ECO:0000256" key="7">
    <source>
        <dbReference type="ARBA" id="ARBA00021726"/>
    </source>
</evidence>
<keyword evidence="10 18" id="KW-0479">Metal-binding</keyword>
<dbReference type="InterPro" id="IPR003187">
    <property type="entry name" value="PLipase_A1"/>
</dbReference>
<keyword evidence="13 18" id="KW-0106">Calcium</keyword>
<evidence type="ECO:0000256" key="12">
    <source>
        <dbReference type="ARBA" id="ARBA00022801"/>
    </source>
</evidence>
<accession>A0ABY8NF75</accession>
<dbReference type="Proteomes" id="UP001236500">
    <property type="component" value="Chromosome"/>
</dbReference>
<evidence type="ECO:0000256" key="1">
    <source>
        <dbReference type="ARBA" id="ARBA00000111"/>
    </source>
</evidence>
<dbReference type="EC" id="3.1.1.4" evidence="6 18"/>
<proteinExistence type="inferred from homology"/>
<comment type="caution">
    <text evidence="18">Lacks conserved residue(s) required for the propagation of feature annotation.</text>
</comment>
<dbReference type="Gene3D" id="2.40.230.10">
    <property type="entry name" value="Phospholipase A1"/>
    <property type="match status" value="1"/>
</dbReference>
<comment type="similarity">
    <text evidence="3 18">Belongs to the phospholipase A1 family.</text>
</comment>
<dbReference type="InterPro" id="IPR036541">
    <property type="entry name" value="PLipase_A1_sf"/>
</dbReference>
<keyword evidence="14 18" id="KW-0442">Lipid degradation</keyword>
<dbReference type="CDD" id="cd00541">
    <property type="entry name" value="OMPLA"/>
    <property type="match status" value="1"/>
</dbReference>
<keyword evidence="17 18" id="KW-0998">Cell outer membrane</keyword>